<feature type="region of interest" description="Disordered" evidence="1">
    <location>
        <begin position="25"/>
        <end position="68"/>
    </location>
</feature>
<proteinExistence type="predicted"/>
<accession>A0A9N7UJ07</accession>
<evidence type="ECO:0000313" key="3">
    <source>
        <dbReference type="Proteomes" id="UP001153269"/>
    </source>
</evidence>
<gene>
    <name evidence="2" type="ORF">PLEPLA_LOCUS21117</name>
</gene>
<name>A0A9N7UJ07_PLEPL</name>
<evidence type="ECO:0000313" key="2">
    <source>
        <dbReference type="EMBL" id="CAB1433029.1"/>
    </source>
</evidence>
<comment type="caution">
    <text evidence="2">The sequence shown here is derived from an EMBL/GenBank/DDBJ whole genome shotgun (WGS) entry which is preliminary data.</text>
</comment>
<keyword evidence="3" id="KW-1185">Reference proteome</keyword>
<dbReference type="EMBL" id="CADEAL010001509">
    <property type="protein sequence ID" value="CAB1433029.1"/>
    <property type="molecule type" value="Genomic_DNA"/>
</dbReference>
<dbReference type="Proteomes" id="UP001153269">
    <property type="component" value="Unassembled WGS sequence"/>
</dbReference>
<evidence type="ECO:0000256" key="1">
    <source>
        <dbReference type="SAM" id="MobiDB-lite"/>
    </source>
</evidence>
<organism evidence="2 3">
    <name type="scientific">Pleuronectes platessa</name>
    <name type="common">European plaice</name>
    <dbReference type="NCBI Taxonomy" id="8262"/>
    <lineage>
        <taxon>Eukaryota</taxon>
        <taxon>Metazoa</taxon>
        <taxon>Chordata</taxon>
        <taxon>Craniata</taxon>
        <taxon>Vertebrata</taxon>
        <taxon>Euteleostomi</taxon>
        <taxon>Actinopterygii</taxon>
        <taxon>Neopterygii</taxon>
        <taxon>Teleostei</taxon>
        <taxon>Neoteleostei</taxon>
        <taxon>Acanthomorphata</taxon>
        <taxon>Carangaria</taxon>
        <taxon>Pleuronectiformes</taxon>
        <taxon>Pleuronectoidei</taxon>
        <taxon>Pleuronectidae</taxon>
        <taxon>Pleuronectes</taxon>
    </lineage>
</organism>
<reference evidence="2" key="1">
    <citation type="submission" date="2020-03" db="EMBL/GenBank/DDBJ databases">
        <authorList>
            <person name="Weist P."/>
        </authorList>
    </citation>
    <scope>NUCLEOTIDE SEQUENCE</scope>
</reference>
<protein>
    <submittedName>
        <fullName evidence="2">Uncharacterized protein</fullName>
    </submittedName>
</protein>
<sequence length="129" mass="13710">MLHLKAEVSCGPVVEDTLPSIASGLELKKKKKNSRRTSADEMKHPGASGGQCPLADDSSESPTPTSDSPCGVVNFSIFEQQQVALAALALHLKLYLALLFHSAGLHHPSPLLLSQLIHLHTEGPLSLTV</sequence>
<dbReference type="AlphaFoldDB" id="A0A9N7UJ07"/>